<feature type="region of interest" description="Disordered" evidence="6">
    <location>
        <begin position="507"/>
        <end position="534"/>
    </location>
</feature>
<dbReference type="GO" id="GO:0003677">
    <property type="term" value="F:DNA binding"/>
    <property type="evidence" value="ECO:0007669"/>
    <property type="project" value="UniProtKB-KW"/>
</dbReference>
<accession>A0A2Z5UL67</accession>
<keyword evidence="1" id="KW-0244">Early protein</keyword>
<evidence type="ECO:0000256" key="5">
    <source>
        <dbReference type="ARBA" id="ARBA00023163"/>
    </source>
</evidence>
<feature type="region of interest" description="Disordered" evidence="6">
    <location>
        <begin position="585"/>
        <end position="616"/>
    </location>
</feature>
<protein>
    <submittedName>
        <fullName evidence="7">Protein Rta</fullName>
    </submittedName>
</protein>
<reference evidence="7" key="1">
    <citation type="submission" date="2017-11" db="EMBL/GenBank/DDBJ databases">
        <title>Complete genome of Rhinolophus gammaherpesvirus-1.</title>
        <authorList>
            <person name="Maeda K."/>
            <person name="Noguchi K."/>
        </authorList>
    </citation>
    <scope>NUCLEOTIDE SEQUENCE [LARGE SCALE GENOMIC DNA]</scope>
    <source>
        <strain evidence="7">BV1</strain>
    </source>
</reference>
<dbReference type="Pfam" id="PF03326">
    <property type="entry name" value="Herpes_TAF50"/>
    <property type="match status" value="1"/>
</dbReference>
<dbReference type="OrthoDB" id="12465at10239"/>
<sequence length="640" mass="71084">MEPKDFQAEIRGPKAFCVEHFVGVSYELKLKILDLIQMFHDCLVNDDLVDEFMQRMGHVCYALDQEMKQYNPLAGLLLECNLFNLWNLFRNYKNKQAASSANKNPCALVAQQLLKFHAERLVVATDRFFSTAICSGIQIPPSLSHIIFKIQQNARSRTVTAWKTLAGGRRMFMSLVAELTARFTTLDLKGLLDSRTKAFFKLSFPPCRVQSIVDLLGVIHNQKITDMKSLCIPRAKKRTPHMGVFGGSGAAVGNSPLPEVLLTEFRGDDMIRGDICDVNPFLFNPEEFLATDFFIYIKRFYGMGVYTRDISKVSSDAPQGCQQSPLTAIQNVTPGSQNVVNYDNPLEGTSAQPLQFMYQPIQQNPPAYPIYTQFDPNFVLCGNGLVQTQQAVVSQPQVALQVQTAQQVLNVDPLVQIPMVHVGQQPTSIIPTPDISSEMEDVTAPAPRKSSSKRKRRSITDDNMETKRGIREHIDNQQVVSNSTTSSFSTIDTSLFPFAVPQTVMTYSSDSNSSSFNGGSEKPSSVSWDTVPGTSEDEIRDAVSQVTRGSEESQLDPDAEDCMLDQILQSLYGLDSTQTIQESLPQNVSHSQPNSVNSTSSGQSPNPQASNSLFDNGFVETGNIDTFSLHQLHLNRNLFQ</sequence>
<feature type="compositionally biased region" description="Low complexity" evidence="6">
    <location>
        <begin position="508"/>
        <end position="520"/>
    </location>
</feature>
<evidence type="ECO:0000313" key="7">
    <source>
        <dbReference type="EMBL" id="BBB06497.1"/>
    </source>
</evidence>
<organism evidence="7">
    <name type="scientific">Rhinolophus gammaherpesvirus 1</name>
    <dbReference type="NCBI Taxonomy" id="2054179"/>
    <lineage>
        <taxon>Viruses</taxon>
        <taxon>Duplodnaviria</taxon>
        <taxon>Heunggongvirae</taxon>
        <taxon>Peploviricota</taxon>
        <taxon>Herviviricetes</taxon>
        <taxon>Herpesvirales</taxon>
        <taxon>Orthoherpesviridae</taxon>
        <taxon>Gammaherpesvirinae</taxon>
        <taxon>Percavirus</taxon>
        <taxon>Percavirus rhinolophidgamma1</taxon>
    </lineage>
</organism>
<dbReference type="KEGG" id="vg:41701543"/>
<dbReference type="EMBL" id="LC333428">
    <property type="protein sequence ID" value="BBB06497.1"/>
    <property type="molecule type" value="Genomic_DNA"/>
</dbReference>
<keyword evidence="2" id="KW-0805">Transcription regulation</keyword>
<feature type="region of interest" description="Disordered" evidence="6">
    <location>
        <begin position="430"/>
        <end position="464"/>
    </location>
</feature>
<gene>
    <name evidence="7" type="primary">ORF52</name>
</gene>
<evidence type="ECO:0000256" key="6">
    <source>
        <dbReference type="SAM" id="MobiDB-lite"/>
    </source>
</evidence>
<keyword evidence="3" id="KW-0238">DNA-binding</keyword>
<name>A0A2Z5UL67_9GAMA</name>
<dbReference type="GO" id="GO:0006355">
    <property type="term" value="P:regulation of DNA-templated transcription"/>
    <property type="evidence" value="ECO:0007669"/>
    <property type="project" value="InterPro"/>
</dbReference>
<keyword evidence="8" id="KW-1185">Reference proteome</keyword>
<evidence type="ECO:0000313" key="8">
    <source>
        <dbReference type="Proteomes" id="UP000289908"/>
    </source>
</evidence>
<evidence type="ECO:0000256" key="2">
    <source>
        <dbReference type="ARBA" id="ARBA00023015"/>
    </source>
</evidence>
<dbReference type="Proteomes" id="UP000289908">
    <property type="component" value="Segment"/>
</dbReference>
<proteinExistence type="predicted"/>
<evidence type="ECO:0000256" key="4">
    <source>
        <dbReference type="ARBA" id="ARBA00023159"/>
    </source>
</evidence>
<keyword evidence="5" id="KW-0804">Transcription</keyword>
<evidence type="ECO:0000256" key="1">
    <source>
        <dbReference type="ARBA" id="ARBA00022518"/>
    </source>
</evidence>
<dbReference type="RefSeq" id="YP_009551858.1">
    <property type="nucleotide sequence ID" value="NC_040539.1"/>
</dbReference>
<evidence type="ECO:0000256" key="3">
    <source>
        <dbReference type="ARBA" id="ARBA00023125"/>
    </source>
</evidence>
<keyword evidence="4" id="KW-0010">Activator</keyword>
<dbReference type="InterPro" id="IPR004998">
    <property type="entry name" value="Herpes_TAF50"/>
</dbReference>
<feature type="compositionally biased region" description="Polar residues" evidence="6">
    <location>
        <begin position="585"/>
        <end position="614"/>
    </location>
</feature>
<dbReference type="GeneID" id="41701543"/>